<evidence type="ECO:0000313" key="1">
    <source>
        <dbReference type="EMBL" id="QTH62642.1"/>
    </source>
</evidence>
<accession>A0A975D8W1</accession>
<dbReference type="AlphaFoldDB" id="A0A975D8W1"/>
<keyword evidence="3" id="KW-1185">Reference proteome</keyword>
<proteinExistence type="predicted"/>
<gene>
    <name evidence="1" type="ORF">J1N51_07575</name>
    <name evidence="2" type="ORF">J1N51_07590</name>
</gene>
<dbReference type="KEGG" id="psym:J1N51_07575"/>
<dbReference type="EMBL" id="CP072110">
    <property type="protein sequence ID" value="QTH62642.1"/>
    <property type="molecule type" value="Genomic_DNA"/>
</dbReference>
<dbReference type="Proteomes" id="UP000682739">
    <property type="component" value="Chromosome"/>
</dbReference>
<reference evidence="1" key="1">
    <citation type="submission" date="2021-03" db="EMBL/GenBank/DDBJ databases">
        <title>Description of Psychrosphaera ytuae sp. nov. isolated from deep sea sediment of South China Sea.</title>
        <authorList>
            <person name="Zhang J."/>
            <person name="Xu X.-D."/>
        </authorList>
    </citation>
    <scope>NUCLEOTIDE SEQUENCE</scope>
    <source>
        <strain evidence="1">MTZ26</strain>
    </source>
</reference>
<sequence>MQKWSDIKKEFEADGSLRDIYISPTNEAIWDEFIELIANSSYKTEFFHNDKSISFPIAFSRIKELQFSNPTILHIWIGSKIQVNCHFFTEEEIELDISPLDVPDEQSYTMLQEFMFWLSSSLRLSVKLTHEGSPDMLICEVFNNGI</sequence>
<organism evidence="1 3">
    <name type="scientific">Psychrosphaera ytuae</name>
    <dbReference type="NCBI Taxonomy" id="2820710"/>
    <lineage>
        <taxon>Bacteria</taxon>
        <taxon>Pseudomonadati</taxon>
        <taxon>Pseudomonadota</taxon>
        <taxon>Gammaproteobacteria</taxon>
        <taxon>Alteromonadales</taxon>
        <taxon>Pseudoalteromonadaceae</taxon>
        <taxon>Psychrosphaera</taxon>
    </lineage>
</organism>
<dbReference type="RefSeq" id="WP_208829980.1">
    <property type="nucleotide sequence ID" value="NZ_CP072110.1"/>
</dbReference>
<name>A0A975D8W1_9GAMM</name>
<evidence type="ECO:0000313" key="2">
    <source>
        <dbReference type="EMBL" id="QTH62645.1"/>
    </source>
</evidence>
<evidence type="ECO:0000313" key="3">
    <source>
        <dbReference type="Proteomes" id="UP000682739"/>
    </source>
</evidence>
<dbReference type="EMBL" id="CP072110">
    <property type="protein sequence ID" value="QTH62645.1"/>
    <property type="molecule type" value="Genomic_DNA"/>
</dbReference>
<dbReference type="KEGG" id="psym:J1N51_07590"/>
<protein>
    <submittedName>
        <fullName evidence="1">Uncharacterized protein</fullName>
    </submittedName>
</protein>